<comment type="caution">
    <text evidence="3">The sequence shown here is derived from an EMBL/GenBank/DDBJ whole genome shotgun (WGS) entry which is preliminary data.</text>
</comment>
<reference evidence="3 4" key="1">
    <citation type="submission" date="2018-07" db="EMBL/GenBank/DDBJ databases">
        <title>Genomic Encyclopedia of Type Strains, Phase III (KMG-III): the genomes of soil and plant-associated and newly described type strains.</title>
        <authorList>
            <person name="Whitman W."/>
        </authorList>
    </citation>
    <scope>NUCLEOTIDE SEQUENCE [LARGE SCALE GENOMIC DNA]</scope>
    <source>
        <strain evidence="3 4">CECT 8488</strain>
    </source>
</reference>
<dbReference type="PROSITE" id="PS00092">
    <property type="entry name" value="N6_MTASE"/>
    <property type="match status" value="1"/>
</dbReference>
<accession>A0A3D9HGA8</accession>
<gene>
    <name evidence="3" type="ORF">DFP90_10720</name>
</gene>
<dbReference type="GO" id="GO:0008168">
    <property type="term" value="F:methyltransferase activity"/>
    <property type="evidence" value="ECO:0007669"/>
    <property type="project" value="UniProtKB-KW"/>
</dbReference>
<protein>
    <submittedName>
        <fullName evidence="3">16S rRNA (Guanine966-N2)-methyltransferase</fullName>
    </submittedName>
</protein>
<sequence length="186" mass="20452">MRIITGRFRGTKLMTPDGNTTRPTADRTREALFSMLGHGDYRALVKDGHVADICAGSGSVGLEALSRGAAHATFFEMDRHALAALKANITKCRAEKETTVLPIDARKAGKPKQPCDLIFIDPPYHKGLAEQCLESVLNSGWMARDGLVIVQTHPEEPFECPASLEVVDERKYGAARLYFLREPADK</sequence>
<dbReference type="GO" id="GO:0003676">
    <property type="term" value="F:nucleic acid binding"/>
    <property type="evidence" value="ECO:0007669"/>
    <property type="project" value="InterPro"/>
</dbReference>
<organism evidence="3 4">
    <name type="scientific">Aestuariispira insulae</name>
    <dbReference type="NCBI Taxonomy" id="1461337"/>
    <lineage>
        <taxon>Bacteria</taxon>
        <taxon>Pseudomonadati</taxon>
        <taxon>Pseudomonadota</taxon>
        <taxon>Alphaproteobacteria</taxon>
        <taxon>Rhodospirillales</taxon>
        <taxon>Kiloniellaceae</taxon>
        <taxon>Aestuariispira</taxon>
    </lineage>
</organism>
<dbReference type="Proteomes" id="UP000256845">
    <property type="component" value="Unassembled WGS sequence"/>
</dbReference>
<dbReference type="OrthoDB" id="9803017at2"/>
<evidence type="ECO:0000313" key="3">
    <source>
        <dbReference type="EMBL" id="RED48517.1"/>
    </source>
</evidence>
<dbReference type="PIRSF" id="PIRSF004553">
    <property type="entry name" value="CHP00095"/>
    <property type="match status" value="1"/>
</dbReference>
<dbReference type="PANTHER" id="PTHR43542:SF1">
    <property type="entry name" value="METHYLTRANSFERASE"/>
    <property type="match status" value="1"/>
</dbReference>
<dbReference type="InterPro" id="IPR029063">
    <property type="entry name" value="SAM-dependent_MTases_sf"/>
</dbReference>
<proteinExistence type="predicted"/>
<dbReference type="InterPro" id="IPR004398">
    <property type="entry name" value="RNA_MeTrfase_RsmD"/>
</dbReference>
<keyword evidence="1 3" id="KW-0489">Methyltransferase</keyword>
<dbReference type="CDD" id="cd02440">
    <property type="entry name" value="AdoMet_MTases"/>
    <property type="match status" value="1"/>
</dbReference>
<dbReference type="RefSeq" id="WP_115937469.1">
    <property type="nucleotide sequence ID" value="NZ_QRDW01000007.1"/>
</dbReference>
<dbReference type="InterPro" id="IPR002052">
    <property type="entry name" value="DNA_methylase_N6_adenine_CS"/>
</dbReference>
<dbReference type="SUPFAM" id="SSF53335">
    <property type="entry name" value="S-adenosyl-L-methionine-dependent methyltransferases"/>
    <property type="match status" value="1"/>
</dbReference>
<evidence type="ECO:0000256" key="1">
    <source>
        <dbReference type="ARBA" id="ARBA00022603"/>
    </source>
</evidence>
<dbReference type="GO" id="GO:0031167">
    <property type="term" value="P:rRNA methylation"/>
    <property type="evidence" value="ECO:0007669"/>
    <property type="project" value="InterPro"/>
</dbReference>
<evidence type="ECO:0000313" key="4">
    <source>
        <dbReference type="Proteomes" id="UP000256845"/>
    </source>
</evidence>
<dbReference type="Gene3D" id="3.40.50.150">
    <property type="entry name" value="Vaccinia Virus protein VP39"/>
    <property type="match status" value="1"/>
</dbReference>
<keyword evidence="2 3" id="KW-0808">Transferase</keyword>
<dbReference type="PANTHER" id="PTHR43542">
    <property type="entry name" value="METHYLTRANSFERASE"/>
    <property type="match status" value="1"/>
</dbReference>
<dbReference type="NCBIfam" id="TIGR00095">
    <property type="entry name" value="16S rRNA (guanine(966)-N(2))-methyltransferase RsmD"/>
    <property type="match status" value="1"/>
</dbReference>
<dbReference type="Pfam" id="PF03602">
    <property type="entry name" value="Cons_hypoth95"/>
    <property type="match status" value="1"/>
</dbReference>
<name>A0A3D9HGA8_9PROT</name>
<keyword evidence="4" id="KW-1185">Reference proteome</keyword>
<evidence type="ECO:0000256" key="2">
    <source>
        <dbReference type="ARBA" id="ARBA00022679"/>
    </source>
</evidence>
<dbReference type="EMBL" id="QRDW01000007">
    <property type="protein sequence ID" value="RED48517.1"/>
    <property type="molecule type" value="Genomic_DNA"/>
</dbReference>
<dbReference type="AlphaFoldDB" id="A0A3D9HGA8"/>